<dbReference type="InterPro" id="IPR001492">
    <property type="entry name" value="Flagellin"/>
</dbReference>
<protein>
    <recommendedName>
        <fullName evidence="4">Flagellin C-terminal domain-containing protein</fullName>
    </recommendedName>
</protein>
<accession>A0ABS5EHM2</accession>
<feature type="domain" description="Flagellin C-terminal" evidence="4">
    <location>
        <begin position="276"/>
        <end position="354"/>
    </location>
</feature>
<comment type="caution">
    <text evidence="5">The sequence shown here is derived from an EMBL/GenBank/DDBJ whole genome shotgun (WGS) entry which is preliminary data.</text>
</comment>
<keyword evidence="3" id="KW-0975">Bacterial flagellum</keyword>
<sequence>MATVSTLSRLDAGSLALRMRLDALTRQVADGRKGPHYGDIAPQARLAIDLRADLARREAWQGNIDTAQARTSVTQNAMQRIADIATDFYEKATKLDGTSATLISAVATQARAAMTEIANLLNETHAGQYVFGGTDSANPPVPDAAGIASSGMAADIAAAVAGLAPGNAATVAAATLAAAASDAAGTTPFSAFLSDPARGLSELRQAVPTGEGQSIDYGIVANRNAAATSGGAQTTGSWSRDILRGLATLAALDPSQAALGTDFTDLVASVRVGLRGAIDTLGVEQGALGATEERLQSISRRHDDLTITLKTQLASVEEVDMAETLSRLDATKTQLEASYRAIALVSSLSLTNFL</sequence>
<dbReference type="InterPro" id="IPR046358">
    <property type="entry name" value="Flagellin_C"/>
</dbReference>
<evidence type="ECO:0000256" key="3">
    <source>
        <dbReference type="ARBA" id="ARBA00023143"/>
    </source>
</evidence>
<evidence type="ECO:0000259" key="4">
    <source>
        <dbReference type="Pfam" id="PF00700"/>
    </source>
</evidence>
<evidence type="ECO:0000256" key="2">
    <source>
        <dbReference type="ARBA" id="ARBA00005709"/>
    </source>
</evidence>
<proteinExistence type="inferred from homology"/>
<dbReference type="SUPFAM" id="SSF64518">
    <property type="entry name" value="Phase 1 flagellin"/>
    <property type="match status" value="1"/>
</dbReference>
<comment type="similarity">
    <text evidence="2">Belongs to the bacterial flagellin family.</text>
</comment>
<comment type="subcellular location">
    <subcellularLocation>
        <location evidence="1">Bacterial flagellum</location>
    </subcellularLocation>
</comment>
<evidence type="ECO:0000313" key="5">
    <source>
        <dbReference type="EMBL" id="MBR0650515.1"/>
    </source>
</evidence>
<dbReference type="Pfam" id="PF00700">
    <property type="entry name" value="Flagellin_C"/>
    <property type="match status" value="1"/>
</dbReference>
<organism evidence="5 6">
    <name type="scientific">Neoroseomonas terrae</name>
    <dbReference type="NCBI Taxonomy" id="424799"/>
    <lineage>
        <taxon>Bacteria</taxon>
        <taxon>Pseudomonadati</taxon>
        <taxon>Pseudomonadota</taxon>
        <taxon>Alphaproteobacteria</taxon>
        <taxon>Acetobacterales</taxon>
        <taxon>Acetobacteraceae</taxon>
        <taxon>Neoroseomonas</taxon>
    </lineage>
</organism>
<dbReference type="Proteomes" id="UP000698752">
    <property type="component" value="Unassembled WGS sequence"/>
</dbReference>
<dbReference type="RefSeq" id="WP_211869181.1">
    <property type="nucleotide sequence ID" value="NZ_JAAEDI010000012.1"/>
</dbReference>
<dbReference type="PANTHER" id="PTHR42792:SF1">
    <property type="entry name" value="FLAGELLAR HOOK-ASSOCIATED PROTEIN 3"/>
    <property type="match status" value="1"/>
</dbReference>
<evidence type="ECO:0000256" key="1">
    <source>
        <dbReference type="ARBA" id="ARBA00004365"/>
    </source>
</evidence>
<name>A0ABS5EHM2_9PROT</name>
<dbReference type="EMBL" id="JAAEDI010000012">
    <property type="protein sequence ID" value="MBR0650515.1"/>
    <property type="molecule type" value="Genomic_DNA"/>
</dbReference>
<dbReference type="Gene3D" id="1.20.1330.10">
    <property type="entry name" value="f41 fragment of flagellin, N-terminal domain"/>
    <property type="match status" value="1"/>
</dbReference>
<evidence type="ECO:0000313" key="6">
    <source>
        <dbReference type="Proteomes" id="UP000698752"/>
    </source>
</evidence>
<keyword evidence="6" id="KW-1185">Reference proteome</keyword>
<reference evidence="6" key="1">
    <citation type="journal article" date="2021" name="Syst. Appl. Microbiol.">
        <title>Roseomonas hellenica sp. nov., isolated from roots of wild-growing Alkanna tinctoria.</title>
        <authorList>
            <person name="Rat A."/>
            <person name="Naranjo H.D."/>
            <person name="Lebbe L."/>
            <person name="Cnockaert M."/>
            <person name="Krigas N."/>
            <person name="Grigoriadou K."/>
            <person name="Maloupa E."/>
            <person name="Willems A."/>
        </authorList>
    </citation>
    <scope>NUCLEOTIDE SEQUENCE [LARGE SCALE GENOMIC DNA]</scope>
    <source>
        <strain evidence="6">LMG 31159</strain>
    </source>
</reference>
<dbReference type="PANTHER" id="PTHR42792">
    <property type="entry name" value="FLAGELLIN"/>
    <property type="match status" value="1"/>
</dbReference>
<gene>
    <name evidence="5" type="ORF">GXW78_12645</name>
</gene>